<evidence type="ECO:0000313" key="3">
    <source>
        <dbReference type="Proteomes" id="UP001596976"/>
    </source>
</evidence>
<name>A0ABW3GY94_9BACL</name>
<gene>
    <name evidence="2" type="ORF">ACFQ0V_07885</name>
</gene>
<comment type="caution">
    <text evidence="2">The sequence shown here is derived from an EMBL/GenBank/DDBJ whole genome shotgun (WGS) entry which is preliminary data.</text>
</comment>
<keyword evidence="3" id="KW-1185">Reference proteome</keyword>
<proteinExistence type="predicted"/>
<accession>A0ABW3GY94</accession>
<sequence length="668" mass="77052">MKLLKKINPTIEKQAQELLYVGRLATTEDMASMIERDPIYFKDMHETVIQFHIKCLSPIPSEISSCFEYNHRVITGNTISYNNTDMLNAWFNLDKLAHTEKIKTLREGLENKLIAFRLNENYRSEMIFAELYMIEDCEPADSYQVIPGPEMKLGEGKKEFETILLEQKPFTLKEYPKLCPPAPYIYAEGTIYQTELKQTLNATTYLSNEESHIWYTEELAESFQQMVDLRINQALYFIPQSNYEQLVEQFEKNKKNLRQQRTSSSNVVEFSSSPKSVAVEKTVPQRPVHIVSAAAKEDELAFIQQLQKNATNRGLYWTEEDLLSFHISAKTNLLTVLGGMSGTGKSQMAKLYGETLNLTYDERLLLVPISPSYHEPSDVLGYFNPTTGQYYESETGLVRLLMRAERHSEELHLVIFDEMNLSQVEHWFSPFISLLEIEEDNRYLTLYQPMEDQPCATHPSRIHIGSNVIFVGTVNFDETTKEFSDRLLDRTNMIVPQKLSFQEAFLLAEQVANYPTFTAMEVTTSRYRNDWRTQVQHPLTLLLEDEVQLLDLMHELMSEQDENRGISFRTVLGMAQFLANIPIVEDEPILSRARAFDLQVSQRILPKVNGLASYVEPLVGYVEGDDYYSGLLTELFETEQAQNISTFEKTIAELQSKAKELMLYGYAK</sequence>
<dbReference type="RefSeq" id="WP_381011982.1">
    <property type="nucleotide sequence ID" value="NZ_JBHTJF010000023.1"/>
</dbReference>
<dbReference type="InterPro" id="IPR027417">
    <property type="entry name" value="P-loop_NTPase"/>
</dbReference>
<dbReference type="Proteomes" id="UP001596976">
    <property type="component" value="Unassembled WGS sequence"/>
</dbReference>
<feature type="coiled-coil region" evidence="1">
    <location>
        <begin position="240"/>
        <end position="267"/>
    </location>
</feature>
<dbReference type="EMBL" id="JBHTJF010000023">
    <property type="protein sequence ID" value="MFD0943697.1"/>
    <property type="molecule type" value="Genomic_DNA"/>
</dbReference>
<dbReference type="Gene3D" id="3.40.50.300">
    <property type="entry name" value="P-loop containing nucleotide triphosphate hydrolases"/>
    <property type="match status" value="1"/>
</dbReference>
<protein>
    <submittedName>
        <fullName evidence="2">McrB family protein</fullName>
    </submittedName>
</protein>
<evidence type="ECO:0000256" key="1">
    <source>
        <dbReference type="SAM" id="Coils"/>
    </source>
</evidence>
<evidence type="ECO:0000313" key="2">
    <source>
        <dbReference type="EMBL" id="MFD0943697.1"/>
    </source>
</evidence>
<dbReference type="SUPFAM" id="SSF52540">
    <property type="entry name" value="P-loop containing nucleoside triphosphate hydrolases"/>
    <property type="match status" value="1"/>
</dbReference>
<keyword evidence="1" id="KW-0175">Coiled coil</keyword>
<organism evidence="2 3">
    <name type="scientific">Savagea faecisuis</name>
    <dbReference type="NCBI Taxonomy" id="1274803"/>
    <lineage>
        <taxon>Bacteria</taxon>
        <taxon>Bacillati</taxon>
        <taxon>Bacillota</taxon>
        <taxon>Bacilli</taxon>
        <taxon>Bacillales</taxon>
        <taxon>Caryophanaceae</taxon>
        <taxon>Savagea</taxon>
    </lineage>
</organism>
<reference evidence="3" key="1">
    <citation type="journal article" date="2019" name="Int. J. Syst. Evol. Microbiol.">
        <title>The Global Catalogue of Microorganisms (GCM) 10K type strain sequencing project: providing services to taxonomists for standard genome sequencing and annotation.</title>
        <authorList>
            <consortium name="The Broad Institute Genomics Platform"/>
            <consortium name="The Broad Institute Genome Sequencing Center for Infectious Disease"/>
            <person name="Wu L."/>
            <person name="Ma J."/>
        </authorList>
    </citation>
    <scope>NUCLEOTIDE SEQUENCE [LARGE SCALE GENOMIC DNA]</scope>
    <source>
        <strain evidence="3">CCUG 63563</strain>
    </source>
</reference>